<dbReference type="AlphaFoldDB" id="A0A7X1J1B2"/>
<organism evidence="6 7">
    <name type="scientific">Streptomyces cupreus</name>
    <dbReference type="NCBI Taxonomy" id="2759956"/>
    <lineage>
        <taxon>Bacteria</taxon>
        <taxon>Bacillati</taxon>
        <taxon>Actinomycetota</taxon>
        <taxon>Actinomycetes</taxon>
        <taxon>Kitasatosporales</taxon>
        <taxon>Streptomycetaceae</taxon>
        <taxon>Streptomyces</taxon>
    </lineage>
</organism>
<sequence length="306" mass="32894">MAIAEHDTMSPHLAIAAAKQALGRSGHTPEEIGLLLHGLILHTGFDVWNSAAYVTRLLGIPHGNCLVAEIRSGCNSGLVGLELACSYLEARTTAPAALVAAADCWPAPGFDRWRSEPGLVYGDAGAALVLSRRLGFARVLATSTATDSELEGLHRGDDPFRVFGESARRPILLGRRAREFLRTMPRVDVRQRQDRQLRAVVEQATAEAGIRVSDIEHVVLPFYGARLLHNAHLKRLGADVSQTAWEFGREVGHTGGADVLAGLDYLTRTSRIRPGHRVLMLGEGAGFICTAAVLEIQQLPPTAPAG</sequence>
<dbReference type="Gene3D" id="3.40.47.10">
    <property type="match status" value="2"/>
</dbReference>
<name>A0A7X1J1B2_9ACTN</name>
<dbReference type="PANTHER" id="PTHR34069:SF2">
    <property type="entry name" value="BETA-KETOACYL-[ACYL-CARRIER-PROTEIN] SYNTHASE III"/>
    <property type="match status" value="1"/>
</dbReference>
<dbReference type="Pfam" id="PF08541">
    <property type="entry name" value="ACP_syn_III_C"/>
    <property type="match status" value="1"/>
</dbReference>
<dbReference type="GO" id="GO:0004315">
    <property type="term" value="F:3-oxoacyl-[acyl-carrier-protein] synthase activity"/>
    <property type="evidence" value="ECO:0007669"/>
    <property type="project" value="InterPro"/>
</dbReference>
<evidence type="ECO:0000313" key="7">
    <source>
        <dbReference type="Proteomes" id="UP000584670"/>
    </source>
</evidence>
<dbReference type="PANTHER" id="PTHR34069">
    <property type="entry name" value="3-OXOACYL-[ACYL-CARRIER-PROTEIN] SYNTHASE 3"/>
    <property type="match status" value="1"/>
</dbReference>
<dbReference type="InterPro" id="IPR016039">
    <property type="entry name" value="Thiolase-like"/>
</dbReference>
<dbReference type="InterPro" id="IPR013751">
    <property type="entry name" value="ACP_syn_III_N"/>
</dbReference>
<evidence type="ECO:0000256" key="2">
    <source>
        <dbReference type="ARBA" id="ARBA00022679"/>
    </source>
</evidence>
<evidence type="ECO:0000256" key="1">
    <source>
        <dbReference type="ARBA" id="ARBA00022490"/>
    </source>
</evidence>
<proteinExistence type="predicted"/>
<accession>A0A7X1J1B2</accession>
<gene>
    <name evidence="6" type="ORF">H4N64_12385</name>
</gene>
<keyword evidence="2" id="KW-0808">Transferase</keyword>
<keyword evidence="1" id="KW-0963">Cytoplasm</keyword>
<evidence type="ECO:0000256" key="3">
    <source>
        <dbReference type="ARBA" id="ARBA00023315"/>
    </source>
</evidence>
<comment type="caution">
    <text evidence="6">The sequence shown here is derived from an EMBL/GenBank/DDBJ whole genome shotgun (WGS) entry which is preliminary data.</text>
</comment>
<dbReference type="Pfam" id="PF08545">
    <property type="entry name" value="ACP_syn_III"/>
    <property type="match status" value="1"/>
</dbReference>
<dbReference type="CDD" id="cd00827">
    <property type="entry name" value="init_cond_enzymes"/>
    <property type="match status" value="1"/>
</dbReference>
<keyword evidence="7" id="KW-1185">Reference proteome</keyword>
<dbReference type="EMBL" id="JACMSF010000010">
    <property type="protein sequence ID" value="MBC2902396.1"/>
    <property type="molecule type" value="Genomic_DNA"/>
</dbReference>
<evidence type="ECO:0000259" key="5">
    <source>
        <dbReference type="Pfam" id="PF08545"/>
    </source>
</evidence>
<dbReference type="Proteomes" id="UP000584670">
    <property type="component" value="Unassembled WGS sequence"/>
</dbReference>
<dbReference type="SUPFAM" id="SSF53901">
    <property type="entry name" value="Thiolase-like"/>
    <property type="match status" value="1"/>
</dbReference>
<dbReference type="InterPro" id="IPR013747">
    <property type="entry name" value="ACP_syn_III_C"/>
</dbReference>
<evidence type="ECO:0000313" key="6">
    <source>
        <dbReference type="EMBL" id="MBC2902396.1"/>
    </source>
</evidence>
<dbReference type="GO" id="GO:0006633">
    <property type="term" value="P:fatty acid biosynthetic process"/>
    <property type="evidence" value="ECO:0007669"/>
    <property type="project" value="InterPro"/>
</dbReference>
<keyword evidence="3" id="KW-0012">Acyltransferase</keyword>
<feature type="domain" description="Beta-ketoacyl-[acyl-carrier-protein] synthase III C-terminal" evidence="4">
    <location>
        <begin position="206"/>
        <end position="296"/>
    </location>
</feature>
<dbReference type="GO" id="GO:0044550">
    <property type="term" value="P:secondary metabolite biosynthetic process"/>
    <property type="evidence" value="ECO:0007669"/>
    <property type="project" value="TreeGrafter"/>
</dbReference>
<reference evidence="6 7" key="1">
    <citation type="submission" date="2020-08" db="EMBL/GenBank/DDBJ databases">
        <title>Streptomyces sp. PSKA01 genome sequencing and assembly.</title>
        <authorList>
            <person name="Mandal S."/>
            <person name="Maiti P.K."/>
            <person name="Das P."/>
        </authorList>
    </citation>
    <scope>NUCLEOTIDE SEQUENCE [LARGE SCALE GENOMIC DNA]</scope>
    <source>
        <strain evidence="6 7">PSKA01</strain>
    </source>
</reference>
<protein>
    <submittedName>
        <fullName evidence="6">Ketoacyl-ACP synthase III family protein</fullName>
    </submittedName>
</protein>
<evidence type="ECO:0000259" key="4">
    <source>
        <dbReference type="Pfam" id="PF08541"/>
    </source>
</evidence>
<feature type="domain" description="Beta-ketoacyl-[acyl-carrier-protein] synthase III N-terminal" evidence="5">
    <location>
        <begin position="70"/>
        <end position="147"/>
    </location>
</feature>